<comment type="similarity">
    <text evidence="3">Belongs to the FPP/GGPP synthase family.</text>
</comment>
<evidence type="ECO:0000313" key="9">
    <source>
        <dbReference type="Proteomes" id="UP000733379"/>
    </source>
</evidence>
<evidence type="ECO:0000313" key="8">
    <source>
        <dbReference type="EMBL" id="MBU3065452.1"/>
    </source>
</evidence>
<evidence type="ECO:0000256" key="7">
    <source>
        <dbReference type="SAM" id="MobiDB-lite"/>
    </source>
</evidence>
<evidence type="ECO:0000256" key="3">
    <source>
        <dbReference type="ARBA" id="ARBA00006706"/>
    </source>
</evidence>
<dbReference type="EMBL" id="JAHKNI010000010">
    <property type="protein sequence ID" value="MBU3065452.1"/>
    <property type="molecule type" value="Genomic_DNA"/>
</dbReference>
<keyword evidence="9" id="KW-1185">Reference proteome</keyword>
<evidence type="ECO:0000256" key="4">
    <source>
        <dbReference type="ARBA" id="ARBA00022679"/>
    </source>
</evidence>
<evidence type="ECO:0000256" key="1">
    <source>
        <dbReference type="ARBA" id="ARBA00001946"/>
    </source>
</evidence>
<protein>
    <submittedName>
        <fullName evidence="8">Polyprenyl synthetase family protein</fullName>
    </submittedName>
</protein>
<dbReference type="Pfam" id="PF19086">
    <property type="entry name" value="Terpene_syn_C_2"/>
    <property type="match status" value="1"/>
</dbReference>
<dbReference type="Gene3D" id="1.10.600.10">
    <property type="entry name" value="Farnesyl Diphosphate Synthase"/>
    <property type="match status" value="2"/>
</dbReference>
<keyword evidence="6" id="KW-0460">Magnesium</keyword>
<gene>
    <name evidence="8" type="ORF">KO481_28480</name>
</gene>
<dbReference type="PROSITE" id="PS00444">
    <property type="entry name" value="POLYPRENYL_SYNTHASE_2"/>
    <property type="match status" value="1"/>
</dbReference>
<dbReference type="PANTHER" id="PTHR12001">
    <property type="entry name" value="GERANYLGERANYL PYROPHOSPHATE SYNTHASE"/>
    <property type="match status" value="1"/>
</dbReference>
<dbReference type="CDD" id="cd00685">
    <property type="entry name" value="Trans_IPPS_HT"/>
    <property type="match status" value="1"/>
</dbReference>
<dbReference type="InterPro" id="IPR033749">
    <property type="entry name" value="Polyprenyl_synt_CS"/>
</dbReference>
<keyword evidence="5" id="KW-0479">Metal-binding</keyword>
<reference evidence="8 9" key="1">
    <citation type="submission" date="2021-06" db="EMBL/GenBank/DDBJ databases">
        <title>Actinomycetes sequencing.</title>
        <authorList>
            <person name="Shan Q."/>
        </authorList>
    </citation>
    <scope>NUCLEOTIDE SEQUENCE [LARGE SCALE GENOMIC DNA]</scope>
    <source>
        <strain evidence="8 9">NEAU-G5</strain>
    </source>
</reference>
<organism evidence="8 9">
    <name type="scientific">Nocardia albiluteola</name>
    <dbReference type="NCBI Taxonomy" id="2842303"/>
    <lineage>
        <taxon>Bacteria</taxon>
        <taxon>Bacillati</taxon>
        <taxon>Actinomycetota</taxon>
        <taxon>Actinomycetes</taxon>
        <taxon>Mycobacteriales</taxon>
        <taxon>Nocardiaceae</taxon>
        <taxon>Nocardia</taxon>
    </lineage>
</organism>
<feature type="region of interest" description="Disordered" evidence="7">
    <location>
        <begin position="354"/>
        <end position="375"/>
    </location>
</feature>
<accession>A0ABS6B564</accession>
<sequence>MIPGFFARCGVKFPMHQRCRWPMPPVRSVCVSREIDSAVFPHLDADLARVRDVLGPIQFPGRPELTALTDEGPDTSRRMVRPTLTLLSYYLLTDPATPANERAVRAAAAVELLHLGSLYHDDVIDHADQRRGRASTNAVWGSHMAVLAGDCVTSSATRMLVELGHREVSAAVIASEQMCAGMVLEAADQYVASRTEQAYLDSIGGKTAVLLSLACRGGAMQTGCSDEQEQALAEFGRYFGLAYQLWDDILDVTSTAEEMGKPVNQDLFEGIYTLPVIRAAARDHNLARLLGRRMTREQVGRARELVIASGAVDEAQKVADEFIDQARDQLAGLPVDPRVRHAMISYARSVLDRRTSRPAVSEPSPQPPQADNEDSISPQAMSWLRSWMVDTGLVASPAEFDHNHRWAGVFRLPAQQFSASADATREQAFAGITALITVWDDLFEDPQLRDPGAVTALRRGLVAALHQDPQAPGRSGAIATAWASAWPRLREGRTIEWQQRFLDSVEAWFEACEREAHHRINRYIPTTADWLPLRNSTGGGDIFVAVMEVHQGWELPPTLRNHPVIRRLEELVSWVVLVENDLVSLDRDEADHVPYNLVRAIRHETGCTRREAIEQVQREVSEKRARIDAMIRYVPAILRVIPGLSGRRKEIMSLIENVGFLAGAARQADRYTRSSASAAPDLERLRREVYYYPAADPAPAGP</sequence>
<comment type="caution">
    <text evidence="8">The sequence shown here is derived from an EMBL/GenBank/DDBJ whole genome shotgun (WGS) entry which is preliminary data.</text>
</comment>
<dbReference type="InterPro" id="IPR008949">
    <property type="entry name" value="Isoprenoid_synthase_dom_sf"/>
</dbReference>
<dbReference type="Pfam" id="PF00348">
    <property type="entry name" value="polyprenyl_synt"/>
    <property type="match status" value="1"/>
</dbReference>
<proteinExistence type="inferred from homology"/>
<keyword evidence="4" id="KW-0808">Transferase</keyword>
<dbReference type="RefSeq" id="WP_215921620.1">
    <property type="nucleotide sequence ID" value="NZ_JAHKNI010000010.1"/>
</dbReference>
<dbReference type="Proteomes" id="UP000733379">
    <property type="component" value="Unassembled WGS sequence"/>
</dbReference>
<name>A0ABS6B564_9NOCA</name>
<comment type="cofactor">
    <cofactor evidence="1">
        <name>Mg(2+)</name>
        <dbReference type="ChEBI" id="CHEBI:18420"/>
    </cofactor>
</comment>
<dbReference type="SFLD" id="SFLDS00005">
    <property type="entry name" value="Isoprenoid_Synthase_Type_I"/>
    <property type="match status" value="1"/>
</dbReference>
<dbReference type="PANTHER" id="PTHR12001:SF69">
    <property type="entry name" value="ALL TRANS-POLYPRENYL-DIPHOSPHATE SYNTHASE PDSS1"/>
    <property type="match status" value="1"/>
</dbReference>
<evidence type="ECO:0000256" key="2">
    <source>
        <dbReference type="ARBA" id="ARBA00005128"/>
    </source>
</evidence>
<evidence type="ECO:0000256" key="6">
    <source>
        <dbReference type="ARBA" id="ARBA00022842"/>
    </source>
</evidence>
<dbReference type="SUPFAM" id="SSF48576">
    <property type="entry name" value="Terpenoid synthases"/>
    <property type="match status" value="2"/>
</dbReference>
<evidence type="ECO:0000256" key="5">
    <source>
        <dbReference type="ARBA" id="ARBA00022723"/>
    </source>
</evidence>
<dbReference type="InterPro" id="IPR000092">
    <property type="entry name" value="Polyprenyl_synt"/>
</dbReference>
<comment type="pathway">
    <text evidence="2">Isoprenoid biosynthesis.</text>
</comment>